<reference evidence="2 3" key="1">
    <citation type="journal article" date="2015" name="Nature">
        <title>rRNA introns, odd ribosomes, and small enigmatic genomes across a large radiation of phyla.</title>
        <authorList>
            <person name="Brown C.T."/>
            <person name="Hug L.A."/>
            <person name="Thomas B.C."/>
            <person name="Sharon I."/>
            <person name="Castelle C.J."/>
            <person name="Singh A."/>
            <person name="Wilkins M.J."/>
            <person name="Williams K.H."/>
            <person name="Banfield J.F."/>
        </authorList>
    </citation>
    <scope>NUCLEOTIDE SEQUENCE [LARGE SCALE GENOMIC DNA]</scope>
</reference>
<evidence type="ECO:0008006" key="4">
    <source>
        <dbReference type="Google" id="ProtNLM"/>
    </source>
</evidence>
<feature type="transmembrane region" description="Helical" evidence="1">
    <location>
        <begin position="106"/>
        <end position="126"/>
    </location>
</feature>
<accession>A0A0G1Q4G0</accession>
<gene>
    <name evidence="2" type="ORF">UX53_C0001G0006</name>
</gene>
<proteinExistence type="predicted"/>
<feature type="transmembrane region" description="Helical" evidence="1">
    <location>
        <begin position="138"/>
        <end position="156"/>
    </location>
</feature>
<keyword evidence="1" id="KW-0812">Transmembrane</keyword>
<evidence type="ECO:0000313" key="3">
    <source>
        <dbReference type="Proteomes" id="UP000033818"/>
    </source>
</evidence>
<dbReference type="PATRIC" id="fig|1618618.3.peg.6"/>
<organism evidence="2 3">
    <name type="scientific">Candidatus Azambacteria bacterium GW2011_GWB2_46_37</name>
    <dbReference type="NCBI Taxonomy" id="1618618"/>
    <lineage>
        <taxon>Bacteria</taxon>
        <taxon>Candidatus Azamiibacteriota</taxon>
    </lineage>
</organism>
<dbReference type="EMBL" id="LCMO01000001">
    <property type="protein sequence ID" value="KKU39687.1"/>
    <property type="molecule type" value="Genomic_DNA"/>
</dbReference>
<protein>
    <recommendedName>
        <fullName evidence="4">DUF4234 domain-containing protein</fullName>
    </recommendedName>
</protein>
<feature type="transmembrane region" description="Helical" evidence="1">
    <location>
        <begin position="202"/>
        <end position="220"/>
    </location>
</feature>
<comment type="caution">
    <text evidence="2">The sequence shown here is derived from an EMBL/GenBank/DDBJ whole genome shotgun (WGS) entry which is preliminary data.</text>
</comment>
<evidence type="ECO:0000256" key="1">
    <source>
        <dbReference type="SAM" id="Phobius"/>
    </source>
</evidence>
<sequence length="222" mass="25362">MRSRSASNGMDQNENQPVIEKCPFCSEKIAPGMTKCTHCGEEFGAHSIKPGLSKEVAQIIPDLQPAWHFAVLSAATLGLYEIYWFYRNWRQLGAYKELDILPGWRTAGLFVPIYGQYLAYDLFRNIRDLAKALGVDKSYSPGLILFGWLTLIALWFLPHPLWFFGLLSVWPLVAVHKVLNSYWQKTQPGLAEKLEFAREEKFLLLLGGILLFFVFSKVFVPE</sequence>
<evidence type="ECO:0000313" key="2">
    <source>
        <dbReference type="EMBL" id="KKU39687.1"/>
    </source>
</evidence>
<feature type="transmembrane region" description="Helical" evidence="1">
    <location>
        <begin position="66"/>
        <end position="86"/>
    </location>
</feature>
<keyword evidence="1" id="KW-0472">Membrane</keyword>
<dbReference type="Proteomes" id="UP000033818">
    <property type="component" value="Unassembled WGS sequence"/>
</dbReference>
<dbReference type="AlphaFoldDB" id="A0A0G1Q4G0"/>
<keyword evidence="1" id="KW-1133">Transmembrane helix</keyword>
<name>A0A0G1Q4G0_9BACT</name>